<accession>A0A7R9PUH8</accession>
<dbReference type="AlphaFoldDB" id="A0A7R9PUH8"/>
<gene>
    <name evidence="1" type="ORF">OSB1V03_LOCUS1595</name>
</gene>
<sequence>MIKSASGWYSKKLKIAITDDVRHPMPPQYLKQRLTEQQPKVKLNIMPKVFKVNGSISVHCESKLVVGKQSLVSLSLTKDKHAFATLNMFGQRSFDRTQGVRNITWLQSSTQPPIVHVKIGNATRLTSGMYRCELTYRNTTSGLSFNSYSNYMVLRNTGTSGIDIKI</sequence>
<evidence type="ECO:0000313" key="2">
    <source>
        <dbReference type="Proteomes" id="UP000759131"/>
    </source>
</evidence>
<evidence type="ECO:0000313" key="1">
    <source>
        <dbReference type="EMBL" id="CAD7621119.1"/>
    </source>
</evidence>
<reference evidence="1" key="1">
    <citation type="submission" date="2020-11" db="EMBL/GenBank/DDBJ databases">
        <authorList>
            <person name="Tran Van P."/>
        </authorList>
    </citation>
    <scope>NUCLEOTIDE SEQUENCE</scope>
</reference>
<proteinExistence type="predicted"/>
<dbReference type="OrthoDB" id="10549672at2759"/>
<dbReference type="Proteomes" id="UP000759131">
    <property type="component" value="Unassembled WGS sequence"/>
</dbReference>
<keyword evidence="2" id="KW-1185">Reference proteome</keyword>
<dbReference type="EMBL" id="CAJPIZ010000485">
    <property type="protein sequence ID" value="CAG2101549.1"/>
    <property type="molecule type" value="Genomic_DNA"/>
</dbReference>
<name>A0A7R9PUH8_9ACAR</name>
<organism evidence="1">
    <name type="scientific">Medioppia subpectinata</name>
    <dbReference type="NCBI Taxonomy" id="1979941"/>
    <lineage>
        <taxon>Eukaryota</taxon>
        <taxon>Metazoa</taxon>
        <taxon>Ecdysozoa</taxon>
        <taxon>Arthropoda</taxon>
        <taxon>Chelicerata</taxon>
        <taxon>Arachnida</taxon>
        <taxon>Acari</taxon>
        <taxon>Acariformes</taxon>
        <taxon>Sarcoptiformes</taxon>
        <taxon>Oribatida</taxon>
        <taxon>Brachypylina</taxon>
        <taxon>Oppioidea</taxon>
        <taxon>Oppiidae</taxon>
        <taxon>Medioppia</taxon>
    </lineage>
</organism>
<dbReference type="EMBL" id="OC855060">
    <property type="protein sequence ID" value="CAD7621119.1"/>
    <property type="molecule type" value="Genomic_DNA"/>
</dbReference>
<protein>
    <submittedName>
        <fullName evidence="1">Uncharacterized protein</fullName>
    </submittedName>
</protein>